<accession>A0A1W6MI66</accession>
<dbReference type="STRING" id="331648.BST97_04320"/>
<evidence type="ECO:0000256" key="1">
    <source>
        <dbReference type="SAM" id="MobiDB-lite"/>
    </source>
</evidence>
<dbReference type="RefSeq" id="WP_085766074.1">
    <property type="nucleotide sequence ID" value="NZ_CP019344.1"/>
</dbReference>
<keyword evidence="3" id="KW-1185">Reference proteome</keyword>
<protein>
    <submittedName>
        <fullName evidence="2">Uncharacterized protein</fullName>
    </submittedName>
</protein>
<dbReference type="OrthoDB" id="1202888at2"/>
<dbReference type="AlphaFoldDB" id="A0A1W6MI66"/>
<evidence type="ECO:0000313" key="2">
    <source>
        <dbReference type="EMBL" id="ARN77267.1"/>
    </source>
</evidence>
<evidence type="ECO:0000313" key="3">
    <source>
        <dbReference type="Proteomes" id="UP000193431"/>
    </source>
</evidence>
<sequence>MSNKENKSTSENGITRKEAMKKMGNFGKYAALTSVGTYILLNPKLAQAQSPEDPGTGFSIPSPPGS</sequence>
<dbReference type="Proteomes" id="UP000193431">
    <property type="component" value="Chromosome"/>
</dbReference>
<gene>
    <name evidence="2" type="ORF">BST97_04320</name>
</gene>
<proteinExistence type="predicted"/>
<reference evidence="2 3" key="1">
    <citation type="submission" date="2016-11" db="EMBL/GenBank/DDBJ databases">
        <title>Trade-off between light-utilization and light-protection in marine flavobacteria.</title>
        <authorList>
            <person name="Kumagai Y."/>
        </authorList>
    </citation>
    <scope>NUCLEOTIDE SEQUENCE [LARGE SCALE GENOMIC DNA]</scope>
    <source>
        <strain evidence="2 3">JCM 13191</strain>
    </source>
</reference>
<dbReference type="EMBL" id="CP019344">
    <property type="protein sequence ID" value="ARN77267.1"/>
    <property type="molecule type" value="Genomic_DNA"/>
</dbReference>
<name>A0A1W6MI66_9FLAO</name>
<feature type="region of interest" description="Disordered" evidence="1">
    <location>
        <begin position="46"/>
        <end position="66"/>
    </location>
</feature>
<organism evidence="2 3">
    <name type="scientific">Nonlabens spongiae</name>
    <dbReference type="NCBI Taxonomy" id="331648"/>
    <lineage>
        <taxon>Bacteria</taxon>
        <taxon>Pseudomonadati</taxon>
        <taxon>Bacteroidota</taxon>
        <taxon>Flavobacteriia</taxon>
        <taxon>Flavobacteriales</taxon>
        <taxon>Flavobacteriaceae</taxon>
        <taxon>Nonlabens</taxon>
    </lineage>
</organism>